<dbReference type="EMBL" id="SSTD01009281">
    <property type="protein sequence ID" value="TYK14607.1"/>
    <property type="molecule type" value="Genomic_DNA"/>
</dbReference>
<sequence length="303" mass="34695">MFSRRHPPCVEACIPDDMHHASGTTSRIKRILDVVVVRRELEAFPMPNRNTMPFTRRSLAATICRRILSYGSLFLLNNFVVAFGWLSYSYGIMSSYQRNNFLATGDMFLEFENNLDNLAGGSSPLGDNSTWSSSQPPATPTSKRREQSRFLGLKRYVAANGHILMTISPGVEKPISSYVVRFSQVIGVCMLKTFPVHFLKWADIGREYIEVVKADLQRFFVLDFNDQAMNRFLEHQMLSTFKEFQDDYHRHFKKYSNPDEAQANPPNILVGRDEDWHFLCDHYISLCIPGRRPGYSKGLGCGL</sequence>
<dbReference type="EMBL" id="SSTE01008830">
    <property type="protein sequence ID" value="KAA0054429.1"/>
    <property type="molecule type" value="Genomic_DNA"/>
</dbReference>
<evidence type="ECO:0000313" key="3">
    <source>
        <dbReference type="EMBL" id="KAA0054429.1"/>
    </source>
</evidence>
<keyword evidence="2" id="KW-1133">Transmembrane helix</keyword>
<reference evidence="5 6" key="1">
    <citation type="submission" date="2019-08" db="EMBL/GenBank/DDBJ databases">
        <title>Draft genome sequences of two oriental melons (Cucumis melo L. var makuwa).</title>
        <authorList>
            <person name="Kwon S.-Y."/>
        </authorList>
    </citation>
    <scope>NUCLEOTIDE SEQUENCE [LARGE SCALE GENOMIC DNA]</scope>
    <source>
        <strain evidence="6">cv. Chang Bougi</strain>
        <strain evidence="5">cv. SW 3</strain>
        <tissue evidence="4">Leaf</tissue>
    </source>
</reference>
<gene>
    <name evidence="4" type="ORF">E5676_scaffold552G001180</name>
    <name evidence="3" type="ORF">E6C27_scaffold24G001810</name>
</gene>
<keyword evidence="2" id="KW-0472">Membrane</keyword>
<dbReference type="Proteomes" id="UP000321947">
    <property type="component" value="Unassembled WGS sequence"/>
</dbReference>
<organism evidence="4 6">
    <name type="scientific">Cucumis melo var. makuwa</name>
    <name type="common">Oriental melon</name>
    <dbReference type="NCBI Taxonomy" id="1194695"/>
    <lineage>
        <taxon>Eukaryota</taxon>
        <taxon>Viridiplantae</taxon>
        <taxon>Streptophyta</taxon>
        <taxon>Embryophyta</taxon>
        <taxon>Tracheophyta</taxon>
        <taxon>Spermatophyta</taxon>
        <taxon>Magnoliopsida</taxon>
        <taxon>eudicotyledons</taxon>
        <taxon>Gunneridae</taxon>
        <taxon>Pentapetalae</taxon>
        <taxon>rosids</taxon>
        <taxon>fabids</taxon>
        <taxon>Cucurbitales</taxon>
        <taxon>Cucurbitaceae</taxon>
        <taxon>Benincaseae</taxon>
        <taxon>Cucumis</taxon>
    </lineage>
</organism>
<evidence type="ECO:0000256" key="1">
    <source>
        <dbReference type="SAM" id="MobiDB-lite"/>
    </source>
</evidence>
<evidence type="ECO:0000313" key="6">
    <source>
        <dbReference type="Proteomes" id="UP000321947"/>
    </source>
</evidence>
<accession>A0A5D3CRR6</accession>
<keyword evidence="2" id="KW-0812">Transmembrane</keyword>
<dbReference type="AlphaFoldDB" id="A0A5D3CRR6"/>
<evidence type="ECO:0000313" key="4">
    <source>
        <dbReference type="EMBL" id="TYK14607.1"/>
    </source>
</evidence>
<feature type="compositionally biased region" description="Polar residues" evidence="1">
    <location>
        <begin position="125"/>
        <end position="136"/>
    </location>
</feature>
<comment type="caution">
    <text evidence="4">The sequence shown here is derived from an EMBL/GenBank/DDBJ whole genome shotgun (WGS) entry which is preliminary data.</text>
</comment>
<evidence type="ECO:0000313" key="5">
    <source>
        <dbReference type="Proteomes" id="UP000321393"/>
    </source>
</evidence>
<protein>
    <submittedName>
        <fullName evidence="4">CACTA en-spm transposon protein</fullName>
    </submittedName>
</protein>
<dbReference type="Proteomes" id="UP000321393">
    <property type="component" value="Unassembled WGS sequence"/>
</dbReference>
<evidence type="ECO:0000256" key="2">
    <source>
        <dbReference type="SAM" id="Phobius"/>
    </source>
</evidence>
<proteinExistence type="predicted"/>
<feature type="transmembrane region" description="Helical" evidence="2">
    <location>
        <begin position="67"/>
        <end position="88"/>
    </location>
</feature>
<name>A0A5D3CRR6_CUCMM</name>
<feature type="region of interest" description="Disordered" evidence="1">
    <location>
        <begin position="125"/>
        <end position="147"/>
    </location>
</feature>